<dbReference type="EMBL" id="DSTK01000021">
    <property type="protein sequence ID" value="HFK97038.1"/>
    <property type="molecule type" value="Genomic_DNA"/>
</dbReference>
<dbReference type="PANTHER" id="PTHR33376">
    <property type="match status" value="1"/>
</dbReference>
<keyword evidence="3" id="KW-0732">Signal</keyword>
<evidence type="ECO:0000256" key="1">
    <source>
        <dbReference type="ARBA" id="ARBA00009023"/>
    </source>
</evidence>
<gene>
    <name evidence="4" type="ORF">ENS06_06890</name>
</gene>
<dbReference type="InterPro" id="IPR038404">
    <property type="entry name" value="TRAP_DctP_sf"/>
</dbReference>
<comment type="caution">
    <text evidence="4">The sequence shown here is derived from an EMBL/GenBank/DDBJ whole genome shotgun (WGS) entry which is preliminary data.</text>
</comment>
<dbReference type="InterPro" id="IPR004682">
    <property type="entry name" value="TRAP_DctP"/>
</dbReference>
<dbReference type="NCBIfam" id="TIGR00787">
    <property type="entry name" value="dctP"/>
    <property type="match status" value="1"/>
</dbReference>
<sequence>MQRKMVWMLLAAFVVVSGVPAMGWAGAYKDEYKMSIVVGPKGPWGEGAQKFADLVRERTQGRINIKCYFAGQLFAGKQTNEFMLMRQGVIDFALASTINWSPQVPSLNLFALPFFFENYEQLDAVKNGPPGKELFRQIEELGVVPLAWGENGFRELTNRTRPVAAPEDMKGLKIRVVGSPIFIDTFRALDANPINMNWGEAQTAFQQGTVDGQENPVNAVIIPYQLWQVHKYISIWHYAIDPLILGASKETWQSFTPEDQTILKQAALDACAWEIQQARQGLEGSMPTLDTLRQNGMEVTVFTPQIREAFRTKTRPVYDQWKEKIGVDLVQQAEKLLNR</sequence>
<dbReference type="PANTHER" id="PTHR33376:SF7">
    <property type="entry name" value="C4-DICARBOXYLATE-BINDING PROTEIN DCTB"/>
    <property type="match status" value="1"/>
</dbReference>
<organism evidence="4">
    <name type="scientific">Desulfacinum infernum</name>
    <dbReference type="NCBI Taxonomy" id="35837"/>
    <lineage>
        <taxon>Bacteria</taxon>
        <taxon>Pseudomonadati</taxon>
        <taxon>Thermodesulfobacteriota</taxon>
        <taxon>Syntrophobacteria</taxon>
        <taxon>Syntrophobacterales</taxon>
        <taxon>Syntrophobacteraceae</taxon>
        <taxon>Desulfacinum</taxon>
    </lineage>
</organism>
<accession>A0A832A1Z0</accession>
<dbReference type="AlphaFoldDB" id="A0A832A1Z0"/>
<dbReference type="NCBIfam" id="NF037995">
    <property type="entry name" value="TRAP_S1"/>
    <property type="match status" value="1"/>
</dbReference>
<dbReference type="Gene3D" id="3.40.190.170">
    <property type="entry name" value="Bacterial extracellular solute-binding protein, family 7"/>
    <property type="match status" value="1"/>
</dbReference>
<evidence type="ECO:0000313" key="4">
    <source>
        <dbReference type="EMBL" id="HFK97038.1"/>
    </source>
</evidence>
<protein>
    <submittedName>
        <fullName evidence="4">DctP family TRAP transporter solute-binding subunit</fullName>
    </submittedName>
</protein>
<dbReference type="GO" id="GO:0055085">
    <property type="term" value="P:transmembrane transport"/>
    <property type="evidence" value="ECO:0007669"/>
    <property type="project" value="InterPro"/>
</dbReference>
<dbReference type="InterPro" id="IPR018389">
    <property type="entry name" value="DctP_fam"/>
</dbReference>
<proteinExistence type="inferred from homology"/>
<comment type="similarity">
    <text evidence="1">Belongs to the bacterial solute-binding protein 7 family.</text>
</comment>
<reference evidence="4" key="1">
    <citation type="journal article" date="2020" name="mSystems">
        <title>Genome- and Community-Level Interaction Insights into Carbon Utilization and Element Cycling Functions of Hydrothermarchaeota in Hydrothermal Sediment.</title>
        <authorList>
            <person name="Zhou Z."/>
            <person name="Liu Y."/>
            <person name="Xu W."/>
            <person name="Pan J."/>
            <person name="Luo Z.H."/>
            <person name="Li M."/>
        </authorList>
    </citation>
    <scope>NUCLEOTIDE SEQUENCE [LARGE SCALE GENOMIC DNA]</scope>
    <source>
        <strain evidence="4">SpSt-456</strain>
    </source>
</reference>
<keyword evidence="2" id="KW-0813">Transport</keyword>
<evidence type="ECO:0000256" key="2">
    <source>
        <dbReference type="ARBA" id="ARBA00022448"/>
    </source>
</evidence>
<dbReference type="Pfam" id="PF03480">
    <property type="entry name" value="DctP"/>
    <property type="match status" value="1"/>
</dbReference>
<dbReference type="CDD" id="cd13678">
    <property type="entry name" value="PBP2_TRAP_DctP10"/>
    <property type="match status" value="1"/>
</dbReference>
<dbReference type="GO" id="GO:0030288">
    <property type="term" value="C:outer membrane-bounded periplasmic space"/>
    <property type="evidence" value="ECO:0007669"/>
    <property type="project" value="InterPro"/>
</dbReference>
<name>A0A832A1Z0_9BACT</name>
<evidence type="ECO:0000256" key="3">
    <source>
        <dbReference type="ARBA" id="ARBA00022729"/>
    </source>
</evidence>
<dbReference type="PIRSF" id="PIRSF006470">
    <property type="entry name" value="DctB"/>
    <property type="match status" value="1"/>
</dbReference>